<comment type="similarity">
    <text evidence="1">Belongs to the glycosyltransferase 34 family.</text>
</comment>
<keyword evidence="7" id="KW-1185">Reference proteome</keyword>
<dbReference type="GO" id="GO:0000139">
    <property type="term" value="C:Golgi membrane"/>
    <property type="evidence" value="ECO:0007669"/>
    <property type="project" value="TreeGrafter"/>
</dbReference>
<reference evidence="6 7" key="1">
    <citation type="journal article" date="2018" name="New Phytol.">
        <title>Phylogenomics of Endogonaceae and evolution of mycorrhizas within Mucoromycota.</title>
        <authorList>
            <person name="Chang Y."/>
            <person name="Desiro A."/>
            <person name="Na H."/>
            <person name="Sandor L."/>
            <person name="Lipzen A."/>
            <person name="Clum A."/>
            <person name="Barry K."/>
            <person name="Grigoriev I.V."/>
            <person name="Martin F.M."/>
            <person name="Stajich J.E."/>
            <person name="Smith M.E."/>
            <person name="Bonito G."/>
            <person name="Spatafora J.W."/>
        </authorList>
    </citation>
    <scope>NUCLEOTIDE SEQUENCE [LARGE SCALE GENOMIC DNA]</scope>
    <source>
        <strain evidence="6 7">GMNB39</strain>
    </source>
</reference>
<organism evidence="6 7">
    <name type="scientific">Jimgerdemannia flammicorona</name>
    <dbReference type="NCBI Taxonomy" id="994334"/>
    <lineage>
        <taxon>Eukaryota</taxon>
        <taxon>Fungi</taxon>
        <taxon>Fungi incertae sedis</taxon>
        <taxon>Mucoromycota</taxon>
        <taxon>Mucoromycotina</taxon>
        <taxon>Endogonomycetes</taxon>
        <taxon>Endogonales</taxon>
        <taxon>Endogonaceae</taxon>
        <taxon>Jimgerdemannia</taxon>
    </lineage>
</organism>
<accession>A0A433D735</accession>
<dbReference type="Proteomes" id="UP000268093">
    <property type="component" value="Unassembled WGS sequence"/>
</dbReference>
<keyword evidence="3 6" id="KW-0808">Transferase</keyword>
<keyword evidence="5" id="KW-0812">Transmembrane</keyword>
<keyword evidence="5" id="KW-1133">Transmembrane helix</keyword>
<feature type="compositionally biased region" description="Acidic residues" evidence="4">
    <location>
        <begin position="98"/>
        <end position="109"/>
    </location>
</feature>
<name>A0A433D735_9FUNG</name>
<dbReference type="PANTHER" id="PTHR31306">
    <property type="entry name" value="ALPHA-1,6-MANNOSYLTRANSFERASE MNN11-RELATED"/>
    <property type="match status" value="1"/>
</dbReference>
<feature type="compositionally biased region" description="Polar residues" evidence="4">
    <location>
        <begin position="79"/>
        <end position="88"/>
    </location>
</feature>
<evidence type="ECO:0000256" key="5">
    <source>
        <dbReference type="SAM" id="Phobius"/>
    </source>
</evidence>
<dbReference type="PANTHER" id="PTHR31306:SF4">
    <property type="entry name" value="ALPHA-1,2-GALACTOSYLTRANSFERASE"/>
    <property type="match status" value="1"/>
</dbReference>
<protein>
    <submittedName>
        <fullName evidence="6">Galactosyl transferase GMA12/MNN10 family-domain-containing protein</fullName>
    </submittedName>
</protein>
<dbReference type="Gene3D" id="3.90.550.10">
    <property type="entry name" value="Spore Coat Polysaccharide Biosynthesis Protein SpsA, Chain A"/>
    <property type="match status" value="1"/>
</dbReference>
<evidence type="ECO:0000256" key="2">
    <source>
        <dbReference type="ARBA" id="ARBA00022676"/>
    </source>
</evidence>
<evidence type="ECO:0000313" key="7">
    <source>
        <dbReference type="Proteomes" id="UP000268093"/>
    </source>
</evidence>
<gene>
    <name evidence="6" type="ORF">BC936DRAFT_146622</name>
</gene>
<evidence type="ECO:0000256" key="3">
    <source>
        <dbReference type="ARBA" id="ARBA00022679"/>
    </source>
</evidence>
<dbReference type="GO" id="GO:0016757">
    <property type="term" value="F:glycosyltransferase activity"/>
    <property type="evidence" value="ECO:0007669"/>
    <property type="project" value="UniProtKB-KW"/>
</dbReference>
<dbReference type="AlphaFoldDB" id="A0A433D735"/>
<comment type="caution">
    <text evidence="6">The sequence shown here is derived from an EMBL/GenBank/DDBJ whole genome shotgun (WGS) entry which is preliminary data.</text>
</comment>
<evidence type="ECO:0000313" key="6">
    <source>
        <dbReference type="EMBL" id="RUP46697.1"/>
    </source>
</evidence>
<dbReference type="Pfam" id="PF05637">
    <property type="entry name" value="Glyco_transf_34"/>
    <property type="match status" value="1"/>
</dbReference>
<dbReference type="GO" id="GO:0006487">
    <property type="term" value="P:protein N-linked glycosylation"/>
    <property type="evidence" value="ECO:0007669"/>
    <property type="project" value="TreeGrafter"/>
</dbReference>
<feature type="region of interest" description="Disordered" evidence="4">
    <location>
        <begin position="76"/>
        <end position="114"/>
    </location>
</feature>
<sequence>MVYLMGSPETSHRPLMRGSRRTYLYLVLAIVALLIMYNLPSTSYRRIPNYISVGALDFPTSPEELELDLQDTAPLAQPSVKTSPSPHNNKNEHTPVEAPEEDLDDEDEAGPINNSGHYNVLVVIASPKETISRRRLIREHYFGLRDNLLPCMRYDTNVIYKFWVYGGREKMNNDSLRKYAAERIEWDDIVEREDEVFEQWNVIKWAEEELKKEGITYNYLVLQDIHTFLHLSSIVFDLSEGVIGLGTDSPFQLDTEFPTDIVWGSFTGTSIDKKTLIVGQGAAAQAIEELPRYSEDQEPEHVFTQMYHYYTSQDEETREGPDFVREDGEDGTNRFNPWENSVESVHHEDVAVTDVYQDEEFRDLARWTYLRPTLVCHARRSASDVAPLHPIVDEDEPATDFNATDHRPAPALDNTVDSQPLSIAILTSSYVYPDLCMLDASYPAAQNKRDYALRHGYAFVARSLEFAQQGARGDRTPVWGKVDSIEKVLPKYDWVFWMDMDAVVMNPEINIESLLEEFERMVGGKEAFAEKHLIVAKPKRDKMINAGVLLIRNSEWSKRFIRAVNEASDYYTIKPSFEQLAMWDLMKSDEWRDGVLSLLNDDHTFNTFPNKYQPGYFVVHYAPDSCPREAVLRGLDFASRIAGGEKIMTLE</sequence>
<dbReference type="EMBL" id="RBNI01005437">
    <property type="protein sequence ID" value="RUP46697.1"/>
    <property type="molecule type" value="Genomic_DNA"/>
</dbReference>
<keyword evidence="5" id="KW-0472">Membrane</keyword>
<feature type="transmembrane region" description="Helical" evidence="5">
    <location>
        <begin position="22"/>
        <end position="39"/>
    </location>
</feature>
<evidence type="ECO:0000256" key="4">
    <source>
        <dbReference type="SAM" id="MobiDB-lite"/>
    </source>
</evidence>
<evidence type="ECO:0000256" key="1">
    <source>
        <dbReference type="ARBA" id="ARBA00005664"/>
    </source>
</evidence>
<proteinExistence type="inferred from homology"/>
<dbReference type="SUPFAM" id="SSF53448">
    <property type="entry name" value="Nucleotide-diphospho-sugar transferases"/>
    <property type="match status" value="1"/>
</dbReference>
<dbReference type="InterPro" id="IPR008630">
    <property type="entry name" value="Glyco_trans_34"/>
</dbReference>
<dbReference type="OrthoDB" id="205108at2759"/>
<dbReference type="InterPro" id="IPR029044">
    <property type="entry name" value="Nucleotide-diphossugar_trans"/>
</dbReference>
<keyword evidence="2" id="KW-0328">Glycosyltransferase</keyword>